<sequence length="151" mass="17153">MEELKQRVSRLEDFVGAPTTDNAVSLSIKNEQHDEQIATLKSAHRDWVKEFDARMRSLIEDFSEFVNTVKENFRGVDMEISVLKRALEMVSHTALHPPHRPHSPPIKLQASYLHVRTKSAQPPDKARVCKALTVLGILTGPFTITNFDHGR</sequence>
<keyword evidence="2" id="KW-1185">Reference proteome</keyword>
<protein>
    <submittedName>
        <fullName evidence="1">Uncharacterized protein</fullName>
    </submittedName>
</protein>
<organism evidence="1 2">
    <name type="scientific">Ficus carica</name>
    <name type="common">Common fig</name>
    <dbReference type="NCBI Taxonomy" id="3494"/>
    <lineage>
        <taxon>Eukaryota</taxon>
        <taxon>Viridiplantae</taxon>
        <taxon>Streptophyta</taxon>
        <taxon>Embryophyta</taxon>
        <taxon>Tracheophyta</taxon>
        <taxon>Spermatophyta</taxon>
        <taxon>Magnoliopsida</taxon>
        <taxon>eudicotyledons</taxon>
        <taxon>Gunneridae</taxon>
        <taxon>Pentapetalae</taxon>
        <taxon>rosids</taxon>
        <taxon>fabids</taxon>
        <taxon>Rosales</taxon>
        <taxon>Moraceae</taxon>
        <taxon>Ficeae</taxon>
        <taxon>Ficus</taxon>
    </lineage>
</organism>
<dbReference type="EMBL" id="BTGU01006824">
    <property type="protein sequence ID" value="GMN23936.1"/>
    <property type="molecule type" value="Genomic_DNA"/>
</dbReference>
<gene>
    <name evidence="1" type="ORF">TIFTF001_049113</name>
</gene>
<evidence type="ECO:0000313" key="1">
    <source>
        <dbReference type="EMBL" id="GMN23936.1"/>
    </source>
</evidence>
<dbReference type="Proteomes" id="UP001187192">
    <property type="component" value="Unassembled WGS sequence"/>
</dbReference>
<dbReference type="AlphaFoldDB" id="A0AA88CNW1"/>
<accession>A0AA88CNW1</accession>
<comment type="caution">
    <text evidence="1">The sequence shown here is derived from an EMBL/GenBank/DDBJ whole genome shotgun (WGS) entry which is preliminary data.</text>
</comment>
<reference evidence="1" key="1">
    <citation type="submission" date="2023-07" db="EMBL/GenBank/DDBJ databases">
        <title>draft genome sequence of fig (Ficus carica).</title>
        <authorList>
            <person name="Takahashi T."/>
            <person name="Nishimura K."/>
        </authorList>
    </citation>
    <scope>NUCLEOTIDE SEQUENCE</scope>
</reference>
<proteinExistence type="predicted"/>
<evidence type="ECO:0000313" key="2">
    <source>
        <dbReference type="Proteomes" id="UP001187192"/>
    </source>
</evidence>
<name>A0AA88CNW1_FICCA</name>